<feature type="region of interest" description="Disordered" evidence="4">
    <location>
        <begin position="105"/>
        <end position="155"/>
    </location>
</feature>
<protein>
    <recommendedName>
        <fullName evidence="2 3">Single-stranded DNA-binding protein</fullName>
        <shortName evidence="2">SSB</shortName>
    </recommendedName>
</protein>
<dbReference type="Gene3D" id="2.40.50.140">
    <property type="entry name" value="Nucleic acid-binding proteins"/>
    <property type="match status" value="1"/>
</dbReference>
<dbReference type="InterPro" id="IPR000424">
    <property type="entry name" value="Primosome_PriB/ssb"/>
</dbReference>
<gene>
    <name evidence="5" type="ORF">A3G59_03355</name>
</gene>
<sequence length="155" mass="16918">MYLNKAIIIGNLTRDPEIRSLPSGIKVANFGVATNRVWKDSNGEKKEGTDFHNIVVFGKQAEIASSYLKKGRSVMIEGRIQNRSWDGPDGQKKYRSEIVVDKIQFGPRTDGGGQGFASSGGSSSPLKTDGADKDKSKGDAIDYPHEEINAEDIPF</sequence>
<dbReference type="SUPFAM" id="SSF50249">
    <property type="entry name" value="Nucleic acid-binding proteins"/>
    <property type="match status" value="1"/>
</dbReference>
<comment type="caution">
    <text evidence="5">The sequence shown here is derived from an EMBL/GenBank/DDBJ whole genome shotgun (WGS) entry which is preliminary data.</text>
</comment>
<evidence type="ECO:0000256" key="4">
    <source>
        <dbReference type="SAM" id="MobiDB-lite"/>
    </source>
</evidence>
<comment type="subunit">
    <text evidence="2">Homotetramer.</text>
</comment>
<evidence type="ECO:0000313" key="6">
    <source>
        <dbReference type="Proteomes" id="UP000176881"/>
    </source>
</evidence>
<keyword evidence="1 2" id="KW-0238">DNA-binding</keyword>
<dbReference type="PROSITE" id="PS50935">
    <property type="entry name" value="SSB"/>
    <property type="match status" value="1"/>
</dbReference>
<dbReference type="HAMAP" id="MF_00984">
    <property type="entry name" value="SSB"/>
    <property type="match status" value="1"/>
</dbReference>
<dbReference type="GO" id="GO:0006260">
    <property type="term" value="P:DNA replication"/>
    <property type="evidence" value="ECO:0007669"/>
    <property type="project" value="InterPro"/>
</dbReference>
<dbReference type="AlphaFoldDB" id="A0A1G2PBC2"/>
<feature type="compositionally biased region" description="Low complexity" evidence="4">
    <location>
        <begin position="116"/>
        <end position="128"/>
    </location>
</feature>
<dbReference type="NCBIfam" id="TIGR00621">
    <property type="entry name" value="ssb"/>
    <property type="match status" value="1"/>
</dbReference>
<proteinExistence type="inferred from homology"/>
<dbReference type="InterPro" id="IPR011344">
    <property type="entry name" value="ssDNA-bd"/>
</dbReference>
<dbReference type="PIRSF" id="PIRSF002070">
    <property type="entry name" value="SSB"/>
    <property type="match status" value="1"/>
</dbReference>
<evidence type="ECO:0000256" key="2">
    <source>
        <dbReference type="HAMAP-Rule" id="MF_00984"/>
    </source>
</evidence>
<evidence type="ECO:0000313" key="5">
    <source>
        <dbReference type="EMBL" id="OHA45628.1"/>
    </source>
</evidence>
<dbReference type="GO" id="GO:0009295">
    <property type="term" value="C:nucleoid"/>
    <property type="evidence" value="ECO:0007669"/>
    <property type="project" value="TreeGrafter"/>
</dbReference>
<reference evidence="5 6" key="1">
    <citation type="journal article" date="2016" name="Nat. Commun.">
        <title>Thousands of microbial genomes shed light on interconnected biogeochemical processes in an aquifer system.</title>
        <authorList>
            <person name="Anantharaman K."/>
            <person name="Brown C.T."/>
            <person name="Hug L.A."/>
            <person name="Sharon I."/>
            <person name="Castelle C.J."/>
            <person name="Probst A.J."/>
            <person name="Thomas B.C."/>
            <person name="Singh A."/>
            <person name="Wilkins M.J."/>
            <person name="Karaoz U."/>
            <person name="Brodie E.L."/>
            <person name="Williams K.H."/>
            <person name="Hubbard S.S."/>
            <person name="Banfield J.F."/>
        </authorList>
    </citation>
    <scope>NUCLEOTIDE SEQUENCE [LARGE SCALE GENOMIC DNA]</scope>
</reference>
<dbReference type="GO" id="GO:0003697">
    <property type="term" value="F:single-stranded DNA binding"/>
    <property type="evidence" value="ECO:0007669"/>
    <property type="project" value="UniProtKB-UniRule"/>
</dbReference>
<evidence type="ECO:0000256" key="3">
    <source>
        <dbReference type="PIRNR" id="PIRNR002070"/>
    </source>
</evidence>
<feature type="compositionally biased region" description="Basic and acidic residues" evidence="4">
    <location>
        <begin position="129"/>
        <end position="148"/>
    </location>
</feature>
<organism evidence="5 6">
    <name type="scientific">Candidatus Taylorbacteria bacterium RIFCSPLOWO2_12_FULL_47_20</name>
    <dbReference type="NCBI Taxonomy" id="1802335"/>
    <lineage>
        <taxon>Bacteria</taxon>
        <taxon>Candidatus Tayloriibacteriota</taxon>
    </lineage>
</organism>
<comment type="caution">
    <text evidence="2">Lacks conserved residue(s) required for the propagation of feature annotation.</text>
</comment>
<dbReference type="Proteomes" id="UP000176881">
    <property type="component" value="Unassembled WGS sequence"/>
</dbReference>
<name>A0A1G2PBC2_9BACT</name>
<evidence type="ECO:0000256" key="1">
    <source>
        <dbReference type="ARBA" id="ARBA00023125"/>
    </source>
</evidence>
<accession>A0A1G2PBC2</accession>
<dbReference type="Pfam" id="PF00436">
    <property type="entry name" value="SSB"/>
    <property type="match status" value="1"/>
</dbReference>
<dbReference type="CDD" id="cd04496">
    <property type="entry name" value="SSB_OBF"/>
    <property type="match status" value="1"/>
</dbReference>
<dbReference type="InterPro" id="IPR012340">
    <property type="entry name" value="NA-bd_OB-fold"/>
</dbReference>
<dbReference type="PANTHER" id="PTHR10302:SF27">
    <property type="entry name" value="SINGLE-STRANDED DNA-BINDING PROTEIN"/>
    <property type="match status" value="1"/>
</dbReference>
<dbReference type="STRING" id="1802335.A3G59_03355"/>
<dbReference type="PANTHER" id="PTHR10302">
    <property type="entry name" value="SINGLE-STRANDED DNA-BINDING PROTEIN"/>
    <property type="match status" value="1"/>
</dbReference>
<dbReference type="EMBL" id="MHSN01000003">
    <property type="protein sequence ID" value="OHA45628.1"/>
    <property type="molecule type" value="Genomic_DNA"/>
</dbReference>